<feature type="non-terminal residue" evidence="4">
    <location>
        <position position="163"/>
    </location>
</feature>
<feature type="compositionally biased region" description="Polar residues" evidence="2">
    <location>
        <begin position="109"/>
        <end position="118"/>
    </location>
</feature>
<reference evidence="4" key="1">
    <citation type="submission" date="2013-07" db="EMBL/GenBank/DDBJ databases">
        <title>Midgut Transcriptome Profiling of Anoplphora glabripennis, a Lignocellulose Degrading, Wood-Boring Cerambycid.</title>
        <authorList>
            <person name="Scully E.D."/>
            <person name="Hoover K."/>
            <person name="Carlson J.E."/>
            <person name="Tien M."/>
            <person name="Geib S.M."/>
        </authorList>
    </citation>
    <scope>NUCLEOTIDE SEQUENCE</scope>
</reference>
<sequence length="163" mass="18135">RVSEWEARVKSLAVNCKFGEELETVMRDVFVIGINDEKIMDRLFEEDASSSSLNLKKVVKIALSKECAMKEHSARENLGAVKIKSETDLNFHRQRTVRQPRVPPRGSASPGTSSSADAGTSHGRGQPVRKSSDLPVRKCFVCGRKNHRSSDCVYKNCICHKCG</sequence>
<evidence type="ECO:0000313" key="4">
    <source>
        <dbReference type="EMBL" id="JAB67659.1"/>
    </source>
</evidence>
<name>V5GU22_ANOGL</name>
<accession>V5GU22</accession>
<feature type="non-terminal residue" evidence="4">
    <location>
        <position position="1"/>
    </location>
</feature>
<evidence type="ECO:0000259" key="3">
    <source>
        <dbReference type="PROSITE" id="PS50158"/>
    </source>
</evidence>
<evidence type="ECO:0000256" key="2">
    <source>
        <dbReference type="SAM" id="MobiDB-lite"/>
    </source>
</evidence>
<keyword evidence="1" id="KW-0862">Zinc</keyword>
<evidence type="ECO:0000256" key="1">
    <source>
        <dbReference type="PROSITE-ProRule" id="PRU00047"/>
    </source>
</evidence>
<organism evidence="4">
    <name type="scientific">Anoplophora glabripennis</name>
    <name type="common">Asian longhorn beetle</name>
    <name type="synonym">Anoplophora nobilis</name>
    <dbReference type="NCBI Taxonomy" id="217634"/>
    <lineage>
        <taxon>Eukaryota</taxon>
        <taxon>Metazoa</taxon>
        <taxon>Ecdysozoa</taxon>
        <taxon>Arthropoda</taxon>
        <taxon>Hexapoda</taxon>
        <taxon>Insecta</taxon>
        <taxon>Pterygota</taxon>
        <taxon>Neoptera</taxon>
        <taxon>Endopterygota</taxon>
        <taxon>Coleoptera</taxon>
        <taxon>Polyphaga</taxon>
        <taxon>Cucujiformia</taxon>
        <taxon>Chrysomeloidea</taxon>
        <taxon>Cerambycidae</taxon>
        <taxon>Lamiinae</taxon>
        <taxon>Lamiini</taxon>
        <taxon>Anoplophora</taxon>
    </lineage>
</organism>
<dbReference type="GO" id="GO:0003676">
    <property type="term" value="F:nucleic acid binding"/>
    <property type="evidence" value="ECO:0007669"/>
    <property type="project" value="InterPro"/>
</dbReference>
<dbReference type="InterPro" id="IPR001878">
    <property type="entry name" value="Znf_CCHC"/>
</dbReference>
<keyword evidence="1" id="KW-0479">Metal-binding</keyword>
<feature type="domain" description="CCHC-type" evidence="3">
    <location>
        <begin position="137"/>
        <end position="152"/>
    </location>
</feature>
<dbReference type="EMBL" id="GALX01000807">
    <property type="protein sequence ID" value="JAB67659.1"/>
    <property type="molecule type" value="Transcribed_RNA"/>
</dbReference>
<protein>
    <recommendedName>
        <fullName evidence="3">CCHC-type domain-containing protein</fullName>
    </recommendedName>
</protein>
<feature type="region of interest" description="Disordered" evidence="2">
    <location>
        <begin position="85"/>
        <end position="131"/>
    </location>
</feature>
<dbReference type="AlphaFoldDB" id="V5GU22"/>
<dbReference type="PROSITE" id="PS50158">
    <property type="entry name" value="ZF_CCHC"/>
    <property type="match status" value="1"/>
</dbReference>
<keyword evidence="1" id="KW-0863">Zinc-finger</keyword>
<proteinExistence type="predicted"/>
<dbReference type="GO" id="GO:0008270">
    <property type="term" value="F:zinc ion binding"/>
    <property type="evidence" value="ECO:0007669"/>
    <property type="project" value="UniProtKB-KW"/>
</dbReference>